<evidence type="ECO:0000256" key="13">
    <source>
        <dbReference type="ARBA" id="ARBA00022989"/>
    </source>
</evidence>
<evidence type="ECO:0000256" key="11">
    <source>
        <dbReference type="ARBA" id="ARBA00022840"/>
    </source>
</evidence>
<evidence type="ECO:0000256" key="12">
    <source>
        <dbReference type="ARBA" id="ARBA00022946"/>
    </source>
</evidence>
<dbReference type="FunFam" id="1.10.8.60:FF:000001">
    <property type="entry name" value="ATP-dependent zinc metalloprotease FtsH"/>
    <property type="match status" value="1"/>
</dbReference>
<evidence type="ECO:0000256" key="3">
    <source>
        <dbReference type="ARBA" id="ARBA00010044"/>
    </source>
</evidence>
<evidence type="ECO:0000256" key="8">
    <source>
        <dbReference type="ARBA" id="ARBA00022741"/>
    </source>
</evidence>
<dbReference type="GO" id="GO:0046872">
    <property type="term" value="F:metal ion binding"/>
    <property type="evidence" value="ECO:0007669"/>
    <property type="project" value="UniProtKB-KW"/>
</dbReference>
<feature type="region of interest" description="Disordered" evidence="16">
    <location>
        <begin position="746"/>
        <end position="775"/>
    </location>
</feature>
<dbReference type="CDD" id="cd19501">
    <property type="entry name" value="RecA-like_FtsH"/>
    <property type="match status" value="1"/>
</dbReference>
<dbReference type="PANTHER" id="PTHR23076:SF97">
    <property type="entry name" value="ATP-DEPENDENT ZINC METALLOPROTEASE YME1L1"/>
    <property type="match status" value="1"/>
</dbReference>
<sequence length="775" mass="84289">MWAQHGSWPGPVGSFTSILSQHVSTGPAASAHWRQIWRSAGSAPSQAPVRLWWTRWDQFAARQIWPRLSAWRASPCVAVETAPPASPPLAEHWRAPQYTSSPTFFENNYGFAPEALDCATGPTPWGHGGWVERLRPPMGAQWQSVRGFKTRRRTANSHGVPFKRTTESQSEAMTAQRDHLDRMPGRTTKDTTDQIFMDLKPMLMEPNAVKQAIEMSYTKGTLNGINTAGGLDENKSAPSKSSRTSDLFKNAIIVAFIFGVGYVLATSSSVSGMIKSEVKMIVPQEIQVSFDDVRGCDEAKQELQEIVEFLMNPDKFTALGGKLPSGCLLVGPPGTGKTLLARAVAGQAGVPFFYAVGSEFDEVFVGQGARRLRDLFKTAKAHAPCVVFIDEIDSVGSHRSKSMLSPYANQTINQLLSEMDGFVANEGVIVLGASNRVGDLDKALLRPGRFDTQVEVPKPDLKGRKEILELYLSKIKHDSSVSLDTLAKMSIGFSGADLENMVNTSAIRAAVEGKTAVSMAEFEYSHDKHILGTNWKSRVRDEEELKITAYHEAGHTLVGYYTEHAQPLHKVTIVAKGNSGGHTAYLPEKEIPISSKCQFVANMDVAMGGRAAEELIFGKEKVTAGCSSDLDSATNIAEAMVKKLGMSEKLGLRVYSDPEPGSFAASSPLGPGTSETIDHEVNQLLNDSYKRASNILKTHRGQLEELAQALLSYETLDAEDVKAIIGGDMKAVEKKLSSFKKTILSSKDSKISTAPENMPFGHPKATTGKPDALVS</sequence>
<dbReference type="STRING" id="6832.A0A553P352"/>
<evidence type="ECO:0000256" key="4">
    <source>
        <dbReference type="ARBA" id="ARBA00010550"/>
    </source>
</evidence>
<dbReference type="GO" id="GO:0016887">
    <property type="term" value="F:ATP hydrolysis activity"/>
    <property type="evidence" value="ECO:0007669"/>
    <property type="project" value="InterPro"/>
</dbReference>
<evidence type="ECO:0000256" key="6">
    <source>
        <dbReference type="ARBA" id="ARBA00022692"/>
    </source>
</evidence>
<evidence type="ECO:0000256" key="16">
    <source>
        <dbReference type="SAM" id="MobiDB-lite"/>
    </source>
</evidence>
<dbReference type="SUPFAM" id="SSF52540">
    <property type="entry name" value="P-loop containing nucleoside triphosphate hydrolases"/>
    <property type="match status" value="1"/>
</dbReference>
<dbReference type="Gene3D" id="3.40.50.300">
    <property type="entry name" value="P-loop containing nucleotide triphosphate hydrolases"/>
    <property type="match status" value="1"/>
</dbReference>
<dbReference type="InterPro" id="IPR037219">
    <property type="entry name" value="Peptidase_M41-like"/>
</dbReference>
<comment type="cofactor">
    <cofactor evidence="1">
        <name>Zn(2+)</name>
        <dbReference type="ChEBI" id="CHEBI:29105"/>
    </cofactor>
</comment>
<dbReference type="GO" id="GO:0004176">
    <property type="term" value="F:ATP-dependent peptidase activity"/>
    <property type="evidence" value="ECO:0007669"/>
    <property type="project" value="InterPro"/>
</dbReference>
<keyword evidence="10" id="KW-0862">Zinc</keyword>
<keyword evidence="12" id="KW-0809">Transit peptide</keyword>
<dbReference type="Pfam" id="PF01434">
    <property type="entry name" value="Peptidase_M41"/>
    <property type="match status" value="1"/>
</dbReference>
<dbReference type="GO" id="GO:0006515">
    <property type="term" value="P:protein quality control for misfolded or incompletely synthesized proteins"/>
    <property type="evidence" value="ECO:0007669"/>
    <property type="project" value="TreeGrafter"/>
</dbReference>
<dbReference type="InterPro" id="IPR000642">
    <property type="entry name" value="Peptidase_M41"/>
</dbReference>
<keyword evidence="13" id="KW-1133">Transmembrane helix</keyword>
<feature type="domain" description="AAA+ ATPase" evidence="17">
    <location>
        <begin position="323"/>
        <end position="460"/>
    </location>
</feature>
<keyword evidence="14" id="KW-0482">Metalloprotease</keyword>
<evidence type="ECO:0000256" key="14">
    <source>
        <dbReference type="ARBA" id="ARBA00023049"/>
    </source>
</evidence>
<keyword evidence="15" id="KW-0472">Membrane</keyword>
<dbReference type="PANTHER" id="PTHR23076">
    <property type="entry name" value="METALLOPROTEASE M41 FTSH"/>
    <property type="match status" value="1"/>
</dbReference>
<dbReference type="InterPro" id="IPR003959">
    <property type="entry name" value="ATPase_AAA_core"/>
</dbReference>
<evidence type="ECO:0000256" key="10">
    <source>
        <dbReference type="ARBA" id="ARBA00022833"/>
    </source>
</evidence>
<evidence type="ECO:0000313" key="18">
    <source>
        <dbReference type="EMBL" id="TRY72109.1"/>
    </source>
</evidence>
<dbReference type="Pfam" id="PF17862">
    <property type="entry name" value="AAA_lid_3"/>
    <property type="match status" value="1"/>
</dbReference>
<organism evidence="18 19">
    <name type="scientific">Tigriopus californicus</name>
    <name type="common">Marine copepod</name>
    <dbReference type="NCBI Taxonomy" id="6832"/>
    <lineage>
        <taxon>Eukaryota</taxon>
        <taxon>Metazoa</taxon>
        <taxon>Ecdysozoa</taxon>
        <taxon>Arthropoda</taxon>
        <taxon>Crustacea</taxon>
        <taxon>Multicrustacea</taxon>
        <taxon>Hexanauplia</taxon>
        <taxon>Copepoda</taxon>
        <taxon>Harpacticoida</taxon>
        <taxon>Harpacticidae</taxon>
        <taxon>Tigriopus</taxon>
    </lineage>
</organism>
<keyword evidence="19" id="KW-1185">Reference proteome</keyword>
<dbReference type="SUPFAM" id="SSF140990">
    <property type="entry name" value="FtsH protease domain-like"/>
    <property type="match status" value="1"/>
</dbReference>
<keyword evidence="5" id="KW-0645">Protease</keyword>
<reference evidence="18 19" key="1">
    <citation type="journal article" date="2018" name="Nat. Ecol. Evol.">
        <title>Genomic signatures of mitonuclear coevolution across populations of Tigriopus californicus.</title>
        <authorList>
            <person name="Barreto F.S."/>
            <person name="Watson E.T."/>
            <person name="Lima T.G."/>
            <person name="Willett C.S."/>
            <person name="Edmands S."/>
            <person name="Li W."/>
            <person name="Burton R.S."/>
        </authorList>
    </citation>
    <scope>NUCLEOTIDE SEQUENCE [LARGE SCALE GENOMIC DNA]</scope>
    <source>
        <strain evidence="18 19">San Diego</strain>
    </source>
</reference>
<evidence type="ECO:0000256" key="9">
    <source>
        <dbReference type="ARBA" id="ARBA00022801"/>
    </source>
</evidence>
<dbReference type="InterPro" id="IPR041569">
    <property type="entry name" value="AAA_lid_3"/>
</dbReference>
<accession>A0A553P352</accession>
<comment type="similarity">
    <text evidence="3">In the C-terminal section; belongs to the peptidase M41 family.</text>
</comment>
<dbReference type="FunFam" id="3.40.50.300:FF:000277">
    <property type="entry name" value="ATP-dependent zinc metalloprotease FtsH"/>
    <property type="match status" value="1"/>
</dbReference>
<dbReference type="InterPro" id="IPR027417">
    <property type="entry name" value="P-loop_NTPase"/>
</dbReference>
<feature type="region of interest" description="Disordered" evidence="16">
    <location>
        <begin position="165"/>
        <end position="189"/>
    </location>
</feature>
<comment type="subcellular location">
    <subcellularLocation>
        <location evidence="2">Membrane</location>
        <topology evidence="2">Multi-pass membrane protein</topology>
    </subcellularLocation>
</comment>
<dbReference type="GO" id="GO:0005743">
    <property type="term" value="C:mitochondrial inner membrane"/>
    <property type="evidence" value="ECO:0007669"/>
    <property type="project" value="TreeGrafter"/>
</dbReference>
<dbReference type="OrthoDB" id="6362170at2759"/>
<keyword evidence="6" id="KW-0812">Transmembrane</keyword>
<dbReference type="EMBL" id="VCGU01000008">
    <property type="protein sequence ID" value="TRY72109.1"/>
    <property type="molecule type" value="Genomic_DNA"/>
</dbReference>
<comment type="similarity">
    <text evidence="4">In the N-terminal section; belongs to the AAA ATPase family.</text>
</comment>
<dbReference type="PROSITE" id="PS00674">
    <property type="entry name" value="AAA"/>
    <property type="match status" value="1"/>
</dbReference>
<keyword evidence="8" id="KW-0547">Nucleotide-binding</keyword>
<evidence type="ECO:0000313" key="19">
    <source>
        <dbReference type="Proteomes" id="UP000318571"/>
    </source>
</evidence>
<name>A0A553P352_TIGCA</name>
<evidence type="ECO:0000259" key="17">
    <source>
        <dbReference type="SMART" id="SM00382"/>
    </source>
</evidence>
<feature type="compositionally biased region" description="Polar residues" evidence="16">
    <location>
        <begin position="746"/>
        <end position="755"/>
    </location>
</feature>
<evidence type="ECO:0000256" key="5">
    <source>
        <dbReference type="ARBA" id="ARBA00022670"/>
    </source>
</evidence>
<evidence type="ECO:0000256" key="7">
    <source>
        <dbReference type="ARBA" id="ARBA00022723"/>
    </source>
</evidence>
<dbReference type="Pfam" id="PF00004">
    <property type="entry name" value="AAA"/>
    <property type="match status" value="1"/>
</dbReference>
<dbReference type="SMART" id="SM00382">
    <property type="entry name" value="AAA"/>
    <property type="match status" value="1"/>
</dbReference>
<gene>
    <name evidence="18" type="ORF">TCAL_13064</name>
</gene>
<dbReference type="FunFam" id="1.20.58.760:FF:000001">
    <property type="entry name" value="ATP-dependent zinc metalloprotease FtsH"/>
    <property type="match status" value="1"/>
</dbReference>
<dbReference type="GO" id="GO:0005524">
    <property type="term" value="F:ATP binding"/>
    <property type="evidence" value="ECO:0007669"/>
    <property type="project" value="UniProtKB-KW"/>
</dbReference>
<keyword evidence="7" id="KW-0479">Metal-binding</keyword>
<feature type="compositionally biased region" description="Basic and acidic residues" evidence="16">
    <location>
        <begin position="176"/>
        <end position="189"/>
    </location>
</feature>
<dbReference type="Gene3D" id="1.20.58.760">
    <property type="entry name" value="Peptidase M41"/>
    <property type="match status" value="1"/>
</dbReference>
<evidence type="ECO:0000256" key="1">
    <source>
        <dbReference type="ARBA" id="ARBA00001947"/>
    </source>
</evidence>
<dbReference type="InterPro" id="IPR003960">
    <property type="entry name" value="ATPase_AAA_CS"/>
</dbReference>
<dbReference type="Proteomes" id="UP000318571">
    <property type="component" value="Chromosome 7"/>
</dbReference>
<proteinExistence type="inferred from homology"/>
<dbReference type="GO" id="GO:0007005">
    <property type="term" value="P:mitochondrion organization"/>
    <property type="evidence" value="ECO:0007669"/>
    <property type="project" value="TreeGrafter"/>
</dbReference>
<dbReference type="AlphaFoldDB" id="A0A553P352"/>
<protein>
    <recommendedName>
        <fullName evidence="17">AAA+ ATPase domain-containing protein</fullName>
    </recommendedName>
</protein>
<comment type="caution">
    <text evidence="18">The sequence shown here is derived from an EMBL/GenBank/DDBJ whole genome shotgun (WGS) entry which is preliminary data.</text>
</comment>
<dbReference type="OMA" id="YCKRISF"/>
<evidence type="ECO:0000256" key="2">
    <source>
        <dbReference type="ARBA" id="ARBA00004141"/>
    </source>
</evidence>
<evidence type="ECO:0000256" key="15">
    <source>
        <dbReference type="ARBA" id="ARBA00023136"/>
    </source>
</evidence>
<keyword evidence="11" id="KW-0067">ATP-binding</keyword>
<dbReference type="GO" id="GO:0004222">
    <property type="term" value="F:metalloendopeptidase activity"/>
    <property type="evidence" value="ECO:0007669"/>
    <property type="project" value="InterPro"/>
</dbReference>
<dbReference type="Gene3D" id="1.10.8.60">
    <property type="match status" value="1"/>
</dbReference>
<keyword evidence="9" id="KW-0378">Hydrolase</keyword>
<dbReference type="InterPro" id="IPR003593">
    <property type="entry name" value="AAA+_ATPase"/>
</dbReference>